<dbReference type="CDD" id="cd06122">
    <property type="entry name" value="cupin_TTHA0104"/>
    <property type="match status" value="1"/>
</dbReference>
<sequence>MDVKHLSDFLGFSAEKLQKHNLFKSERFFLDVYCLTPGQSQKPHRHATSDKVYLVLEGRCRFRIGADEASHGPGASLFAPAGVEHGVTNDSPDNARLLVLMTPPPEHA</sequence>
<comment type="caution">
    <text evidence="3">The sequence shown here is derived from an EMBL/GenBank/DDBJ whole genome shotgun (WGS) entry which is preliminary data.</text>
</comment>
<proteinExistence type="predicted"/>
<dbReference type="RefSeq" id="WP_043406925.1">
    <property type="nucleotide sequence ID" value="NZ_JPMI01000270.1"/>
</dbReference>
<dbReference type="GO" id="GO:0046872">
    <property type="term" value="F:metal ion binding"/>
    <property type="evidence" value="ECO:0007669"/>
    <property type="project" value="UniProtKB-KW"/>
</dbReference>
<evidence type="ECO:0000313" key="4">
    <source>
        <dbReference type="Proteomes" id="UP000028547"/>
    </source>
</evidence>
<evidence type="ECO:0000313" key="3">
    <source>
        <dbReference type="EMBL" id="KFA88965.1"/>
    </source>
</evidence>
<dbReference type="SUPFAM" id="SSF51182">
    <property type="entry name" value="RmlC-like cupins"/>
    <property type="match status" value="1"/>
</dbReference>
<organism evidence="3 4">
    <name type="scientific">Archangium violaceum Cb vi76</name>
    <dbReference type="NCBI Taxonomy" id="1406225"/>
    <lineage>
        <taxon>Bacteria</taxon>
        <taxon>Pseudomonadati</taxon>
        <taxon>Myxococcota</taxon>
        <taxon>Myxococcia</taxon>
        <taxon>Myxococcales</taxon>
        <taxon>Cystobacterineae</taxon>
        <taxon>Archangiaceae</taxon>
        <taxon>Archangium</taxon>
    </lineage>
</organism>
<feature type="domain" description="Cupin type-2" evidence="2">
    <location>
        <begin position="33"/>
        <end position="100"/>
    </location>
</feature>
<evidence type="ECO:0000259" key="2">
    <source>
        <dbReference type="Pfam" id="PF07883"/>
    </source>
</evidence>
<protein>
    <submittedName>
        <fullName evidence="3">Cupin</fullName>
    </submittedName>
</protein>
<evidence type="ECO:0000256" key="1">
    <source>
        <dbReference type="ARBA" id="ARBA00022723"/>
    </source>
</evidence>
<dbReference type="Pfam" id="PF07883">
    <property type="entry name" value="Cupin_2"/>
    <property type="match status" value="1"/>
</dbReference>
<dbReference type="InterPro" id="IPR011051">
    <property type="entry name" value="RmlC_Cupin_sf"/>
</dbReference>
<dbReference type="InterPro" id="IPR013096">
    <property type="entry name" value="Cupin_2"/>
</dbReference>
<dbReference type="AlphaFoldDB" id="A0A084SKI0"/>
<dbReference type="InterPro" id="IPR014710">
    <property type="entry name" value="RmlC-like_jellyroll"/>
</dbReference>
<accession>A0A084SKI0</accession>
<dbReference type="EMBL" id="JPMI01000270">
    <property type="protein sequence ID" value="KFA88965.1"/>
    <property type="molecule type" value="Genomic_DNA"/>
</dbReference>
<reference evidence="3 4" key="1">
    <citation type="submission" date="2014-07" db="EMBL/GenBank/DDBJ databases">
        <title>Draft Genome Sequence of Gephyronic Acid Producer, Cystobacter violaceus Strain Cb vi76.</title>
        <authorList>
            <person name="Stevens D.C."/>
            <person name="Young J."/>
            <person name="Carmichael R."/>
            <person name="Tan J."/>
            <person name="Taylor R.E."/>
        </authorList>
    </citation>
    <scope>NUCLEOTIDE SEQUENCE [LARGE SCALE GENOMIC DNA]</scope>
    <source>
        <strain evidence="3 4">Cb vi76</strain>
    </source>
</reference>
<dbReference type="Proteomes" id="UP000028547">
    <property type="component" value="Unassembled WGS sequence"/>
</dbReference>
<dbReference type="InterPro" id="IPR051610">
    <property type="entry name" value="GPI/OXD"/>
</dbReference>
<dbReference type="Gene3D" id="2.60.120.10">
    <property type="entry name" value="Jelly Rolls"/>
    <property type="match status" value="1"/>
</dbReference>
<name>A0A084SKI0_9BACT</name>
<gene>
    <name evidence="3" type="ORF">Q664_37940</name>
</gene>
<keyword evidence="1" id="KW-0479">Metal-binding</keyword>
<dbReference type="PANTHER" id="PTHR35848">
    <property type="entry name" value="OXALATE-BINDING PROTEIN"/>
    <property type="match status" value="1"/>
</dbReference>